<dbReference type="GO" id="GO:0005886">
    <property type="term" value="C:plasma membrane"/>
    <property type="evidence" value="ECO:0007669"/>
    <property type="project" value="TreeGrafter"/>
</dbReference>
<feature type="transmembrane region" description="Helical" evidence="8">
    <location>
        <begin position="272"/>
        <end position="297"/>
    </location>
</feature>
<protein>
    <submittedName>
        <fullName evidence="10">Undecaprenyl-phosphate 4-deoxy-4-formamido-L-arabinose transferase</fullName>
        <ecNumber evidence="10">2.4.2.53</ecNumber>
    </submittedName>
</protein>
<dbReference type="EMBL" id="CP036276">
    <property type="protein sequence ID" value="QDU46269.1"/>
    <property type="molecule type" value="Genomic_DNA"/>
</dbReference>
<evidence type="ECO:0000256" key="8">
    <source>
        <dbReference type="SAM" id="Phobius"/>
    </source>
</evidence>
<evidence type="ECO:0000256" key="4">
    <source>
        <dbReference type="ARBA" id="ARBA00022692"/>
    </source>
</evidence>
<evidence type="ECO:0000256" key="2">
    <source>
        <dbReference type="ARBA" id="ARBA00022676"/>
    </source>
</evidence>
<dbReference type="Proteomes" id="UP000319383">
    <property type="component" value="Chromosome"/>
</dbReference>
<dbReference type="CDD" id="cd04187">
    <property type="entry name" value="DPM1_like_bac"/>
    <property type="match status" value="1"/>
</dbReference>
<organism evidence="10 11">
    <name type="scientific">Symmachiella dynata</name>
    <dbReference type="NCBI Taxonomy" id="2527995"/>
    <lineage>
        <taxon>Bacteria</taxon>
        <taxon>Pseudomonadati</taxon>
        <taxon>Planctomycetota</taxon>
        <taxon>Planctomycetia</taxon>
        <taxon>Planctomycetales</taxon>
        <taxon>Planctomycetaceae</taxon>
        <taxon>Symmachiella</taxon>
    </lineage>
</organism>
<keyword evidence="7 8" id="KW-0472">Membrane</keyword>
<dbReference type="PANTHER" id="PTHR48090:SF3">
    <property type="entry name" value="UNDECAPRENYL-PHOSPHATE 4-DEOXY-4-FORMAMIDO-L-ARABINOSE TRANSFERASE"/>
    <property type="match status" value="1"/>
</dbReference>
<dbReference type="EC" id="2.4.2.53" evidence="10"/>
<dbReference type="GO" id="GO:0099621">
    <property type="term" value="F:undecaprenyl-phosphate 4-deoxy-4-formamido-L-arabinose transferase activity"/>
    <property type="evidence" value="ECO:0007669"/>
    <property type="project" value="UniProtKB-EC"/>
</dbReference>
<gene>
    <name evidence="10" type="primary">arnC_3</name>
    <name evidence="10" type="ORF">Mal52_47870</name>
</gene>
<sequence length="325" mass="36192">MLSIVIPVLNESESLPQLHAEIGTVAAQENLDVELVFVDDGSTDDSWQVIEKLAEQDQRVRAIRFRRNFGKAAALSAGLEMADGEFIMSMDADLQDDPAEIPRFLEKLAEGNDVVNGWKQRRLDPWHKVYPSKVFNYMVSKLTGLSLHDHNCGVKCFRSQVAQEIELYGELHRFVPVLAHAQGFRVAELPVNHRSREFGHSKYGVRRFLRGFLDLLTVKFLTGFGQRPQHMLGATGLLFFGIGGLGIGYLTLVWILTNVFEFGFGPIGGRPLLAYSIAFVLLGGQLMSLGFLAELVVANSPRSTRRYSIRERIAGANQAEEAEGT</sequence>
<dbReference type="SUPFAM" id="SSF53448">
    <property type="entry name" value="Nucleotide-diphospho-sugar transferases"/>
    <property type="match status" value="1"/>
</dbReference>
<evidence type="ECO:0000256" key="1">
    <source>
        <dbReference type="ARBA" id="ARBA00022475"/>
    </source>
</evidence>
<keyword evidence="11" id="KW-1185">Reference proteome</keyword>
<name>A0A517ZUW1_9PLAN</name>
<dbReference type="InterPro" id="IPR001173">
    <property type="entry name" value="Glyco_trans_2-like"/>
</dbReference>
<keyword evidence="5" id="KW-0448">Lipopolysaccharide biosynthesis</keyword>
<feature type="domain" description="Glycosyltransferase 2-like" evidence="9">
    <location>
        <begin position="3"/>
        <end position="156"/>
    </location>
</feature>
<proteinExistence type="predicted"/>
<dbReference type="AlphaFoldDB" id="A0A517ZUW1"/>
<keyword evidence="1" id="KW-1003">Cell membrane</keyword>
<evidence type="ECO:0000313" key="10">
    <source>
        <dbReference type="EMBL" id="QDU46269.1"/>
    </source>
</evidence>
<dbReference type="Gene3D" id="3.90.550.10">
    <property type="entry name" value="Spore Coat Polysaccharide Biosynthesis Protein SpsA, Chain A"/>
    <property type="match status" value="1"/>
</dbReference>
<keyword evidence="3 10" id="KW-0808">Transferase</keyword>
<keyword evidence="2 10" id="KW-0328">Glycosyltransferase</keyword>
<evidence type="ECO:0000256" key="7">
    <source>
        <dbReference type="ARBA" id="ARBA00023136"/>
    </source>
</evidence>
<evidence type="ECO:0000256" key="5">
    <source>
        <dbReference type="ARBA" id="ARBA00022985"/>
    </source>
</evidence>
<feature type="transmembrane region" description="Helical" evidence="8">
    <location>
        <begin position="237"/>
        <end position="260"/>
    </location>
</feature>
<keyword evidence="4 8" id="KW-0812">Transmembrane</keyword>
<dbReference type="InterPro" id="IPR029044">
    <property type="entry name" value="Nucleotide-diphossugar_trans"/>
</dbReference>
<dbReference type="InterPro" id="IPR050256">
    <property type="entry name" value="Glycosyltransferase_2"/>
</dbReference>
<dbReference type="PANTHER" id="PTHR48090">
    <property type="entry name" value="UNDECAPRENYL-PHOSPHATE 4-DEOXY-4-FORMAMIDO-L-ARABINOSE TRANSFERASE-RELATED"/>
    <property type="match status" value="1"/>
</dbReference>
<evidence type="ECO:0000256" key="6">
    <source>
        <dbReference type="ARBA" id="ARBA00022989"/>
    </source>
</evidence>
<accession>A0A517ZUW1</accession>
<evidence type="ECO:0000256" key="3">
    <source>
        <dbReference type="ARBA" id="ARBA00022679"/>
    </source>
</evidence>
<dbReference type="RefSeq" id="WP_145378802.1">
    <property type="nucleotide sequence ID" value="NZ_CP036276.1"/>
</dbReference>
<reference evidence="10 11" key="1">
    <citation type="submission" date="2019-02" db="EMBL/GenBank/DDBJ databases">
        <title>Deep-cultivation of Planctomycetes and their phenomic and genomic characterization uncovers novel biology.</title>
        <authorList>
            <person name="Wiegand S."/>
            <person name="Jogler M."/>
            <person name="Boedeker C."/>
            <person name="Pinto D."/>
            <person name="Vollmers J."/>
            <person name="Rivas-Marin E."/>
            <person name="Kohn T."/>
            <person name="Peeters S.H."/>
            <person name="Heuer A."/>
            <person name="Rast P."/>
            <person name="Oberbeckmann S."/>
            <person name="Bunk B."/>
            <person name="Jeske O."/>
            <person name="Meyerdierks A."/>
            <person name="Storesund J.E."/>
            <person name="Kallscheuer N."/>
            <person name="Luecker S."/>
            <person name="Lage O.M."/>
            <person name="Pohl T."/>
            <person name="Merkel B.J."/>
            <person name="Hornburger P."/>
            <person name="Mueller R.-W."/>
            <person name="Bruemmer F."/>
            <person name="Labrenz M."/>
            <person name="Spormann A.M."/>
            <person name="Op den Camp H."/>
            <person name="Overmann J."/>
            <person name="Amann R."/>
            <person name="Jetten M.S.M."/>
            <person name="Mascher T."/>
            <person name="Medema M.H."/>
            <person name="Devos D.P."/>
            <person name="Kaster A.-K."/>
            <person name="Ovreas L."/>
            <person name="Rohde M."/>
            <person name="Galperin M.Y."/>
            <person name="Jogler C."/>
        </authorList>
    </citation>
    <scope>NUCLEOTIDE SEQUENCE [LARGE SCALE GENOMIC DNA]</scope>
    <source>
        <strain evidence="10 11">Mal52</strain>
    </source>
</reference>
<evidence type="ECO:0000259" key="9">
    <source>
        <dbReference type="Pfam" id="PF00535"/>
    </source>
</evidence>
<keyword evidence="6 8" id="KW-1133">Transmembrane helix</keyword>
<dbReference type="Pfam" id="PF00535">
    <property type="entry name" value="Glycos_transf_2"/>
    <property type="match status" value="1"/>
</dbReference>
<dbReference type="KEGG" id="sdyn:Mal52_47870"/>
<dbReference type="GO" id="GO:0009103">
    <property type="term" value="P:lipopolysaccharide biosynthetic process"/>
    <property type="evidence" value="ECO:0007669"/>
    <property type="project" value="UniProtKB-KW"/>
</dbReference>
<evidence type="ECO:0000313" key="11">
    <source>
        <dbReference type="Proteomes" id="UP000319383"/>
    </source>
</evidence>